<evidence type="ECO:0000256" key="11">
    <source>
        <dbReference type="ARBA" id="ARBA00023235"/>
    </source>
</evidence>
<dbReference type="Gene3D" id="3.90.320.10">
    <property type="match status" value="1"/>
</dbReference>
<dbReference type="InterPro" id="IPR000212">
    <property type="entry name" value="DNA_helicase_UvrD/REP"/>
</dbReference>
<feature type="domain" description="UvrD-like helicase C-terminal" evidence="17">
    <location>
        <begin position="305"/>
        <end position="575"/>
    </location>
</feature>
<dbReference type="Gene3D" id="1.10.486.10">
    <property type="entry name" value="PCRA, domain 4"/>
    <property type="match status" value="1"/>
</dbReference>
<dbReference type="EC" id="5.6.2.4" evidence="13"/>
<dbReference type="PANTHER" id="PTHR11070">
    <property type="entry name" value="UVRD / RECB / PCRA DNA HELICASE FAMILY MEMBER"/>
    <property type="match status" value="1"/>
</dbReference>
<reference evidence="18 19" key="1">
    <citation type="journal article" date="2016" name="ISME J.">
        <title>Chasing the elusive Euryarchaeota class WSA2: genomes reveal a uniquely fastidious methyl-reducing methanogen.</title>
        <authorList>
            <person name="Nobu M.K."/>
            <person name="Narihiro T."/>
            <person name="Kuroda K."/>
            <person name="Mei R."/>
            <person name="Liu W.T."/>
        </authorList>
    </citation>
    <scope>NUCLEOTIDE SEQUENCE [LARGE SCALE GENOMIC DNA]</scope>
    <source>
        <strain evidence="18">U1lsi0528_Bin089</strain>
    </source>
</reference>
<sequence length="1005" mass="118280">MKSELLIKLNPEQKKAVETIQGPILIIAGAGSGKTGVITKKIAYLVSSGIPEENILALTFTDKAAAEMLSRVNELVGPKEGLTITTFHSFCKEIIEDNILELKLNSPLKVIEDTAQLVWFIKNIDSFKFEFIKIGFKPITLVEELRKVISKFKDEFVTIEKLEGYIEKKSSEVLDEEEMERLLTLKDILKAYKFYEDYKTKNNLLDFGDMLTKIYELFKTRPTILKKYQERFKYVLIDEFQDTNFIQLQIINLIAAKYRNITVVGDDDQSIYRFRGAYLTNISEFREIYPDHKEIVLEQNYRSTKRILAVANRLISNKPERFVKKLFTENEEGERVIVSELQNDEEEAHYILNKIQELLKKYDYKDIAILVRKKKDAQPIIDLFDKHKMPYEFIGNSDFFREPLIKDVISFLKIALNPIDSNIEIIRVLQRKQASIKPVEIKRFSRFAYKNKLSLYETFERLTEIEVDLDKFNDIKKKLEKIVSGKNNLKLPELVYRVLFEIDFYKYEVSLNNKRNISLLNQFYTLTVDYYNLYMEGELEDFMDFIEYASNFEIKTETQGENNVIQIMTIHTAKGKEFPVVIVPDLVSGKLPTKYRSDKFEIPKELLNGAASEFSERELHIQEERRLFYVSMTRAEKNLIITYAKRYGDNKRDSKESEFLTEIDYKNNPDVEFISPRQDPISIKEESIKGLIRQNYVQEIVSDLHRMDYSKILPKLMVLEKIKGGEPLSILKDIKEPDYKEILKQIEEGEMIKEKIIEEELTFSASQFNTYDRCPRIYKYSYIYRIPRLPKPYFDLGGTIHDVIESLSKKIMEGEKINIELALKYLDAYWERDGYENETAEMQAREDAVEILETFLKEQENMKTEIVEVEKNFTIKLGDYSITGFIDRIDRDGNDYVIWDYKTSKSTISENDLRKDFQLLVYDMAVRELFGKRPKQVGLWYLRHNKKIVIEPSEEDIENVKKEILEIIENIMKEEFSPTPGKECYNCDYDLLCDEKEKSSQNKLD</sequence>
<evidence type="ECO:0000259" key="17">
    <source>
        <dbReference type="PROSITE" id="PS51217"/>
    </source>
</evidence>
<dbReference type="Gene3D" id="1.10.10.160">
    <property type="match status" value="1"/>
</dbReference>
<evidence type="ECO:0000256" key="15">
    <source>
        <dbReference type="PROSITE-ProRule" id="PRU00560"/>
    </source>
</evidence>
<evidence type="ECO:0000256" key="10">
    <source>
        <dbReference type="ARBA" id="ARBA00023204"/>
    </source>
</evidence>
<evidence type="ECO:0000256" key="8">
    <source>
        <dbReference type="ARBA" id="ARBA00022840"/>
    </source>
</evidence>
<keyword evidence="4" id="KW-0227">DNA damage</keyword>
<evidence type="ECO:0000256" key="4">
    <source>
        <dbReference type="ARBA" id="ARBA00022763"/>
    </source>
</evidence>
<evidence type="ECO:0000256" key="7">
    <source>
        <dbReference type="ARBA" id="ARBA00022839"/>
    </source>
</evidence>
<keyword evidence="7" id="KW-0269">Exonuclease</keyword>
<dbReference type="AlphaFoldDB" id="A0A150J6Q0"/>
<dbReference type="Gene3D" id="3.40.50.300">
    <property type="entry name" value="P-loop containing nucleotide triphosphate hydrolases"/>
    <property type="match status" value="2"/>
</dbReference>
<dbReference type="InterPro" id="IPR013986">
    <property type="entry name" value="DExx_box_DNA_helicase_dom_sf"/>
</dbReference>
<gene>
    <name evidence="18" type="ORF">AMQ74_00617</name>
</gene>
<dbReference type="InterPro" id="IPR014017">
    <property type="entry name" value="DNA_helicase_UvrD-like_C"/>
</dbReference>
<organism evidence="18 19">
    <name type="scientific">Candidatus Methanofastidiosum methylothiophilum</name>
    <dbReference type="NCBI Taxonomy" id="1705564"/>
    <lineage>
        <taxon>Archaea</taxon>
        <taxon>Methanobacteriati</taxon>
        <taxon>Methanobacteriota</taxon>
        <taxon>Stenosarchaea group</taxon>
        <taxon>Candidatus Methanofastidiosia</taxon>
        <taxon>Candidatus Methanofastidiosales</taxon>
        <taxon>Candidatus Methanofastidiosaceae</taxon>
        <taxon>Candidatus Methanofastidiosum</taxon>
    </lineage>
</organism>
<dbReference type="InterPro" id="IPR038726">
    <property type="entry name" value="PDDEXK_AddAB-type"/>
</dbReference>
<keyword evidence="6 15" id="KW-0347">Helicase</keyword>
<dbReference type="InterPro" id="IPR011335">
    <property type="entry name" value="Restrct_endonuc-II-like"/>
</dbReference>
<dbReference type="InterPro" id="IPR014016">
    <property type="entry name" value="UvrD-like_ATP-bd"/>
</dbReference>
<dbReference type="GO" id="GO:0000725">
    <property type="term" value="P:recombinational repair"/>
    <property type="evidence" value="ECO:0007669"/>
    <property type="project" value="TreeGrafter"/>
</dbReference>
<dbReference type="CDD" id="cd17932">
    <property type="entry name" value="DEXQc_UvrD"/>
    <property type="match status" value="1"/>
</dbReference>
<dbReference type="SUPFAM" id="SSF52540">
    <property type="entry name" value="P-loop containing nucleoside triphosphate hydrolases"/>
    <property type="match status" value="1"/>
</dbReference>
<dbReference type="Pfam" id="PF13361">
    <property type="entry name" value="UvrD_C"/>
    <property type="match status" value="1"/>
</dbReference>
<evidence type="ECO:0000256" key="2">
    <source>
        <dbReference type="ARBA" id="ARBA00022722"/>
    </source>
</evidence>
<dbReference type="Proteomes" id="UP000075578">
    <property type="component" value="Unassembled WGS sequence"/>
</dbReference>
<protein>
    <recommendedName>
        <fullName evidence="13">DNA 3'-5' helicase</fullName>
        <ecNumber evidence="13">5.6.2.4</ecNumber>
    </recommendedName>
</protein>
<dbReference type="InterPro" id="IPR027417">
    <property type="entry name" value="P-loop_NTPase"/>
</dbReference>
<evidence type="ECO:0000256" key="9">
    <source>
        <dbReference type="ARBA" id="ARBA00023125"/>
    </source>
</evidence>
<evidence type="ECO:0000313" key="19">
    <source>
        <dbReference type="Proteomes" id="UP000075578"/>
    </source>
</evidence>
<dbReference type="GO" id="GO:0003677">
    <property type="term" value="F:DNA binding"/>
    <property type="evidence" value="ECO:0007669"/>
    <property type="project" value="UniProtKB-KW"/>
</dbReference>
<evidence type="ECO:0000256" key="14">
    <source>
        <dbReference type="ARBA" id="ARBA00048988"/>
    </source>
</evidence>
<evidence type="ECO:0000313" key="18">
    <source>
        <dbReference type="EMBL" id="KYC52768.1"/>
    </source>
</evidence>
<keyword evidence="11" id="KW-0413">Isomerase</keyword>
<dbReference type="GO" id="GO:0004527">
    <property type="term" value="F:exonuclease activity"/>
    <property type="evidence" value="ECO:0007669"/>
    <property type="project" value="UniProtKB-KW"/>
</dbReference>
<name>A0A150J6Q0_9EURY</name>
<keyword evidence="8 15" id="KW-0067">ATP-binding</keyword>
<evidence type="ECO:0000256" key="13">
    <source>
        <dbReference type="ARBA" id="ARBA00034808"/>
    </source>
</evidence>
<dbReference type="PANTHER" id="PTHR11070:SF67">
    <property type="entry name" value="DNA 3'-5' HELICASE"/>
    <property type="match status" value="1"/>
</dbReference>
<dbReference type="GO" id="GO:0005524">
    <property type="term" value="F:ATP binding"/>
    <property type="evidence" value="ECO:0007669"/>
    <property type="project" value="UniProtKB-UniRule"/>
</dbReference>
<dbReference type="PATRIC" id="fig|1705564.3.peg.632"/>
<comment type="catalytic activity">
    <reaction evidence="12">
        <text>Couples ATP hydrolysis with the unwinding of duplex DNA by translocating in the 3'-5' direction.</text>
        <dbReference type="EC" id="5.6.2.4"/>
    </reaction>
</comment>
<dbReference type="GO" id="GO:0005829">
    <property type="term" value="C:cytosol"/>
    <property type="evidence" value="ECO:0007669"/>
    <property type="project" value="TreeGrafter"/>
</dbReference>
<comment type="catalytic activity">
    <reaction evidence="14">
        <text>ATP + H2O = ADP + phosphate + H(+)</text>
        <dbReference type="Rhea" id="RHEA:13065"/>
        <dbReference type="ChEBI" id="CHEBI:15377"/>
        <dbReference type="ChEBI" id="CHEBI:15378"/>
        <dbReference type="ChEBI" id="CHEBI:30616"/>
        <dbReference type="ChEBI" id="CHEBI:43474"/>
        <dbReference type="ChEBI" id="CHEBI:456216"/>
        <dbReference type="EC" id="5.6.2.4"/>
    </reaction>
</comment>
<keyword evidence="3 15" id="KW-0547">Nucleotide-binding</keyword>
<evidence type="ECO:0000256" key="6">
    <source>
        <dbReference type="ARBA" id="ARBA00022806"/>
    </source>
</evidence>
<dbReference type="EMBL" id="LNGD01000024">
    <property type="protein sequence ID" value="KYC52768.1"/>
    <property type="molecule type" value="Genomic_DNA"/>
</dbReference>
<dbReference type="Pfam" id="PF00580">
    <property type="entry name" value="UvrD-helicase"/>
    <property type="match status" value="1"/>
</dbReference>
<dbReference type="Pfam" id="PF12705">
    <property type="entry name" value="PDDEXK_1"/>
    <property type="match status" value="1"/>
</dbReference>
<dbReference type="InterPro" id="IPR011604">
    <property type="entry name" value="PDDEXK-like_dom_sf"/>
</dbReference>
<feature type="binding site" evidence="15">
    <location>
        <begin position="28"/>
        <end position="35"/>
    </location>
    <ligand>
        <name>ATP</name>
        <dbReference type="ChEBI" id="CHEBI:30616"/>
    </ligand>
</feature>
<evidence type="ECO:0000256" key="12">
    <source>
        <dbReference type="ARBA" id="ARBA00034617"/>
    </source>
</evidence>
<accession>A0A150J6Q0</accession>
<evidence type="ECO:0000259" key="16">
    <source>
        <dbReference type="PROSITE" id="PS51198"/>
    </source>
</evidence>
<dbReference type="GO" id="GO:0043138">
    <property type="term" value="F:3'-5' DNA helicase activity"/>
    <property type="evidence" value="ECO:0007669"/>
    <property type="project" value="UniProtKB-EC"/>
</dbReference>
<keyword evidence="2" id="KW-0540">Nuclease</keyword>
<dbReference type="SUPFAM" id="SSF52980">
    <property type="entry name" value="Restriction endonuclease-like"/>
    <property type="match status" value="1"/>
</dbReference>
<keyword evidence="9" id="KW-0238">DNA-binding</keyword>
<dbReference type="PROSITE" id="PS51217">
    <property type="entry name" value="UVRD_HELICASE_CTER"/>
    <property type="match status" value="1"/>
</dbReference>
<feature type="domain" description="UvrD-like helicase ATP-binding" evidence="16">
    <location>
        <begin position="7"/>
        <end position="304"/>
    </location>
</feature>
<evidence type="ECO:0000256" key="1">
    <source>
        <dbReference type="ARBA" id="ARBA00009922"/>
    </source>
</evidence>
<comment type="similarity">
    <text evidence="1">Belongs to the helicase family. UvrD subfamily.</text>
</comment>
<proteinExistence type="inferred from homology"/>
<evidence type="ECO:0000256" key="5">
    <source>
        <dbReference type="ARBA" id="ARBA00022801"/>
    </source>
</evidence>
<keyword evidence="5 15" id="KW-0378">Hydrolase</keyword>
<dbReference type="PROSITE" id="PS51198">
    <property type="entry name" value="UVRD_HELICASE_ATP_BIND"/>
    <property type="match status" value="1"/>
</dbReference>
<comment type="caution">
    <text evidence="18">The sequence shown here is derived from an EMBL/GenBank/DDBJ whole genome shotgun (WGS) entry which is preliminary data.</text>
</comment>
<keyword evidence="10" id="KW-0234">DNA repair</keyword>
<evidence type="ECO:0000256" key="3">
    <source>
        <dbReference type="ARBA" id="ARBA00022741"/>
    </source>
</evidence>